<dbReference type="PIRSF" id="PIRSF006468">
    <property type="entry name" value="BCAT1"/>
    <property type="match status" value="1"/>
</dbReference>
<keyword evidence="10" id="KW-0028">Amino-acid biosynthesis</keyword>
<dbReference type="UniPathway" id="UPA00048">
    <property type="reaction ID" value="UER00073"/>
</dbReference>
<comment type="pathway">
    <text evidence="4">Amino-acid biosynthesis; L-valine biosynthesis; L-valine from pyruvate: step 4/4.</text>
</comment>
<evidence type="ECO:0000256" key="3">
    <source>
        <dbReference type="ARBA" id="ARBA00004824"/>
    </source>
</evidence>
<dbReference type="STRING" id="1236501.GCA_000613865_00977"/>
<keyword evidence="11 18" id="KW-0808">Transferase</keyword>
<dbReference type="InterPro" id="IPR043131">
    <property type="entry name" value="BCAT-like_N"/>
</dbReference>
<evidence type="ECO:0000256" key="2">
    <source>
        <dbReference type="ARBA" id="ARBA00003109"/>
    </source>
</evidence>
<dbReference type="Gene3D" id="3.20.10.10">
    <property type="entry name" value="D-amino Acid Aminotransferase, subunit A, domain 2"/>
    <property type="match status" value="1"/>
</dbReference>
<proteinExistence type="inferred from homology"/>
<comment type="function">
    <text evidence="2">Acts on leucine, isoleucine and valine.</text>
</comment>
<dbReference type="GO" id="GO:0052654">
    <property type="term" value="F:L-leucine-2-oxoglutarate transaminase activity"/>
    <property type="evidence" value="ECO:0007669"/>
    <property type="project" value="RHEA"/>
</dbReference>
<dbReference type="CDD" id="cd01557">
    <property type="entry name" value="BCAT_beta_family"/>
    <property type="match status" value="1"/>
</dbReference>
<dbReference type="Proteomes" id="UP000194931">
    <property type="component" value="Unassembled WGS sequence"/>
</dbReference>
<evidence type="ECO:0000256" key="15">
    <source>
        <dbReference type="ARBA" id="ARBA00048798"/>
    </source>
</evidence>
<dbReference type="UniPathway" id="UPA00047">
    <property type="reaction ID" value="UER00058"/>
</dbReference>
<protein>
    <recommendedName>
        <fullName evidence="8">Probable branched-chain-amino-acid aminotransferase</fullName>
        <ecNumber evidence="7">2.6.1.42</ecNumber>
    </recommendedName>
</protein>
<keyword evidence="19" id="KW-1185">Reference proteome</keyword>
<dbReference type="Pfam" id="PF01063">
    <property type="entry name" value="Aminotran_4"/>
    <property type="match status" value="1"/>
</dbReference>
<evidence type="ECO:0000256" key="7">
    <source>
        <dbReference type="ARBA" id="ARBA00013053"/>
    </source>
</evidence>
<evidence type="ECO:0000256" key="12">
    <source>
        <dbReference type="ARBA" id="ARBA00022898"/>
    </source>
</evidence>
<dbReference type="RefSeq" id="WP_086638265.1">
    <property type="nucleotide sequence ID" value="NZ_JOPJ01000003.1"/>
</dbReference>
<keyword evidence="9 18" id="KW-0032">Aminotransferase</keyword>
<evidence type="ECO:0000256" key="14">
    <source>
        <dbReference type="ARBA" id="ARBA00048212"/>
    </source>
</evidence>
<dbReference type="GO" id="GO:0009097">
    <property type="term" value="P:isoleucine biosynthetic process"/>
    <property type="evidence" value="ECO:0007669"/>
    <property type="project" value="UniProtKB-UniPathway"/>
</dbReference>
<evidence type="ECO:0000256" key="4">
    <source>
        <dbReference type="ARBA" id="ARBA00004931"/>
    </source>
</evidence>
<name>A0A252BY90_9PROT</name>
<evidence type="ECO:0000256" key="6">
    <source>
        <dbReference type="ARBA" id="ARBA00009320"/>
    </source>
</evidence>
<evidence type="ECO:0000256" key="5">
    <source>
        <dbReference type="ARBA" id="ARBA00005072"/>
    </source>
</evidence>
<comment type="cofactor">
    <cofactor evidence="1">
        <name>pyridoxal 5'-phosphate</name>
        <dbReference type="ChEBI" id="CHEBI:597326"/>
    </cofactor>
</comment>
<dbReference type="eggNOG" id="COG0115">
    <property type="taxonomic scope" value="Bacteria"/>
</dbReference>
<evidence type="ECO:0000313" key="19">
    <source>
        <dbReference type="Proteomes" id="UP000194931"/>
    </source>
</evidence>
<dbReference type="Gene3D" id="3.30.470.10">
    <property type="match status" value="1"/>
</dbReference>
<dbReference type="SUPFAM" id="SSF56752">
    <property type="entry name" value="D-aminoacid aminotransferase-like PLP-dependent enzymes"/>
    <property type="match status" value="1"/>
</dbReference>
<dbReference type="InterPro" id="IPR043132">
    <property type="entry name" value="BCAT-like_C"/>
</dbReference>
<reference evidence="19" key="1">
    <citation type="submission" date="2014-06" db="EMBL/GenBank/DDBJ databases">
        <authorList>
            <person name="Winans N.J."/>
            <person name="Newell P.D."/>
            <person name="Douglas A.E."/>
        </authorList>
    </citation>
    <scope>NUCLEOTIDE SEQUENCE [LARGE SCALE GENOMIC DNA]</scope>
</reference>
<evidence type="ECO:0000256" key="11">
    <source>
        <dbReference type="ARBA" id="ARBA00022679"/>
    </source>
</evidence>
<evidence type="ECO:0000256" key="9">
    <source>
        <dbReference type="ARBA" id="ARBA00022576"/>
    </source>
</evidence>
<comment type="caution">
    <text evidence="18">The sequence shown here is derived from an EMBL/GenBank/DDBJ whole genome shotgun (WGS) entry which is preliminary data.</text>
</comment>
<dbReference type="PANTHER" id="PTHR11825">
    <property type="entry name" value="SUBGROUP IIII AMINOTRANSFERASE"/>
    <property type="match status" value="1"/>
</dbReference>
<dbReference type="InterPro" id="IPR001544">
    <property type="entry name" value="Aminotrans_IV"/>
</dbReference>
<comment type="catalytic activity">
    <reaction evidence="14">
        <text>L-valine + 2-oxoglutarate = 3-methyl-2-oxobutanoate + L-glutamate</text>
        <dbReference type="Rhea" id="RHEA:24813"/>
        <dbReference type="ChEBI" id="CHEBI:11851"/>
        <dbReference type="ChEBI" id="CHEBI:16810"/>
        <dbReference type="ChEBI" id="CHEBI:29985"/>
        <dbReference type="ChEBI" id="CHEBI:57762"/>
        <dbReference type="EC" id="2.6.1.42"/>
    </reaction>
</comment>
<dbReference type="InterPro" id="IPR036038">
    <property type="entry name" value="Aminotransferase-like"/>
</dbReference>
<dbReference type="UniPathway" id="UPA00049">
    <property type="reaction ID" value="UER00062"/>
</dbReference>
<comment type="similarity">
    <text evidence="6">Belongs to the class-IV pyridoxal-phosphate-dependent aminotransferase family.</text>
</comment>
<evidence type="ECO:0000256" key="17">
    <source>
        <dbReference type="PIRSR" id="PIRSR006468-1"/>
    </source>
</evidence>
<dbReference type="GO" id="GO:0009098">
    <property type="term" value="P:L-leucine biosynthetic process"/>
    <property type="evidence" value="ECO:0007669"/>
    <property type="project" value="UniProtKB-UniPathway"/>
</dbReference>
<comment type="pathway">
    <text evidence="5">Amino-acid biosynthesis; L-leucine biosynthesis; L-leucine from 3-methyl-2-oxobutanoate: step 4/4.</text>
</comment>
<evidence type="ECO:0000313" key="18">
    <source>
        <dbReference type="EMBL" id="OUJ13761.1"/>
    </source>
</evidence>
<evidence type="ECO:0000256" key="16">
    <source>
        <dbReference type="ARBA" id="ARBA00049229"/>
    </source>
</evidence>
<dbReference type="AlphaFoldDB" id="A0A252BY90"/>
<feature type="modified residue" description="N6-(pyridoxal phosphate)lysine" evidence="17">
    <location>
        <position position="205"/>
    </location>
</feature>
<gene>
    <name evidence="18" type="ORF">HK26_06590</name>
</gene>
<evidence type="ECO:0000256" key="8">
    <source>
        <dbReference type="ARBA" id="ARBA00014472"/>
    </source>
</evidence>
<evidence type="ECO:0000256" key="13">
    <source>
        <dbReference type="ARBA" id="ARBA00023304"/>
    </source>
</evidence>
<dbReference type="OrthoDB" id="9804984at2"/>
<dbReference type="GO" id="GO:0052656">
    <property type="term" value="F:L-isoleucine-2-oxoglutarate transaminase activity"/>
    <property type="evidence" value="ECO:0007669"/>
    <property type="project" value="RHEA"/>
</dbReference>
<dbReference type="GO" id="GO:0052655">
    <property type="term" value="F:L-valine-2-oxoglutarate transaminase activity"/>
    <property type="evidence" value="ECO:0007669"/>
    <property type="project" value="RHEA"/>
</dbReference>
<sequence length="367" mass="39963">MTTVSDNIAFKITRKTDGTPAAERESLVANPGFGRAFTDHMAVVTYTEGRGWHSAEILPRQPLMLDPAASVLHYAQEIFEGMKAYRTPNGAVQLFRPEANARRFQKSAERMAMAQLPEDLFLEAVTQLVTIDRDWVPAPEVGTLYIRPFMIATEAALGVKPASEFKFIVIACAAGEYFSKDAGPVSVWVETDTVRASRGGTGTAKCGGNYAASLTAQMEGKEHGCQQVLFLDAEERRWLEEMGGMNVMMVFEDGTLLTPPLAGGTILHGITRDSLLTLARDAGMPVKEERYALDQLFADAKSGKLREVFACGTAAVVSPIGAFKSKTDSCTINNNTVGDVTAKLRQTLCDIQFGRTADPHDWIRTVA</sequence>
<dbReference type="GO" id="GO:0009099">
    <property type="term" value="P:L-valine biosynthetic process"/>
    <property type="evidence" value="ECO:0007669"/>
    <property type="project" value="UniProtKB-UniPathway"/>
</dbReference>
<comment type="pathway">
    <text evidence="3">Amino-acid biosynthesis; L-isoleucine biosynthesis; L-isoleucine from 2-oxobutanoate: step 4/4.</text>
</comment>
<evidence type="ECO:0000256" key="1">
    <source>
        <dbReference type="ARBA" id="ARBA00001933"/>
    </source>
</evidence>
<evidence type="ECO:0000256" key="10">
    <source>
        <dbReference type="ARBA" id="ARBA00022605"/>
    </source>
</evidence>
<dbReference type="EMBL" id="JOPJ01000003">
    <property type="protein sequence ID" value="OUJ13761.1"/>
    <property type="molecule type" value="Genomic_DNA"/>
</dbReference>
<dbReference type="PANTHER" id="PTHR11825:SF44">
    <property type="entry name" value="BRANCHED-CHAIN-AMINO-ACID AMINOTRANSFERASE"/>
    <property type="match status" value="1"/>
</dbReference>
<dbReference type="EC" id="2.6.1.42" evidence="7"/>
<keyword evidence="13" id="KW-0100">Branched-chain amino acid biosynthesis</keyword>
<dbReference type="NCBIfam" id="NF009897">
    <property type="entry name" value="PRK13357.1"/>
    <property type="match status" value="1"/>
</dbReference>
<comment type="catalytic activity">
    <reaction evidence="16">
        <text>L-leucine + 2-oxoglutarate = 4-methyl-2-oxopentanoate + L-glutamate</text>
        <dbReference type="Rhea" id="RHEA:18321"/>
        <dbReference type="ChEBI" id="CHEBI:16810"/>
        <dbReference type="ChEBI" id="CHEBI:17865"/>
        <dbReference type="ChEBI" id="CHEBI:29985"/>
        <dbReference type="ChEBI" id="CHEBI:57427"/>
        <dbReference type="EC" id="2.6.1.42"/>
    </reaction>
</comment>
<organism evidence="18 19">
    <name type="scientific">Acetobacter okinawensis</name>
    <dbReference type="NCBI Taxonomy" id="1076594"/>
    <lineage>
        <taxon>Bacteria</taxon>
        <taxon>Pseudomonadati</taxon>
        <taxon>Pseudomonadota</taxon>
        <taxon>Alphaproteobacteria</taxon>
        <taxon>Acetobacterales</taxon>
        <taxon>Acetobacteraceae</taxon>
        <taxon>Acetobacter</taxon>
    </lineage>
</organism>
<dbReference type="InterPro" id="IPR005786">
    <property type="entry name" value="B_amino_transII"/>
</dbReference>
<dbReference type="InterPro" id="IPR033939">
    <property type="entry name" value="BCAT_family"/>
</dbReference>
<comment type="catalytic activity">
    <reaction evidence="15">
        <text>L-isoleucine + 2-oxoglutarate = (S)-3-methyl-2-oxopentanoate + L-glutamate</text>
        <dbReference type="Rhea" id="RHEA:24801"/>
        <dbReference type="ChEBI" id="CHEBI:16810"/>
        <dbReference type="ChEBI" id="CHEBI:29985"/>
        <dbReference type="ChEBI" id="CHEBI:35146"/>
        <dbReference type="ChEBI" id="CHEBI:58045"/>
        <dbReference type="EC" id="2.6.1.42"/>
    </reaction>
</comment>
<accession>A0A252BY90</accession>
<dbReference type="NCBIfam" id="TIGR01123">
    <property type="entry name" value="ilvE_II"/>
    <property type="match status" value="1"/>
</dbReference>
<keyword evidence="12" id="KW-0663">Pyridoxal phosphate</keyword>